<gene>
    <name evidence="1" type="ORF">Cci01nite_20270</name>
</gene>
<protein>
    <submittedName>
        <fullName evidence="1">Uncharacterized protein</fullName>
    </submittedName>
</protein>
<organism evidence="1 2">
    <name type="scientific">Catellatospora citrea</name>
    <dbReference type="NCBI Taxonomy" id="53366"/>
    <lineage>
        <taxon>Bacteria</taxon>
        <taxon>Bacillati</taxon>
        <taxon>Actinomycetota</taxon>
        <taxon>Actinomycetes</taxon>
        <taxon>Micromonosporales</taxon>
        <taxon>Micromonosporaceae</taxon>
        <taxon>Catellatospora</taxon>
    </lineage>
</organism>
<reference evidence="1 2" key="1">
    <citation type="submission" date="2021-01" db="EMBL/GenBank/DDBJ databases">
        <title>Whole genome shotgun sequence of Catellatospora citrea NBRC 14495.</title>
        <authorList>
            <person name="Komaki H."/>
            <person name="Tamura T."/>
        </authorList>
    </citation>
    <scope>NUCLEOTIDE SEQUENCE [LARGE SCALE GENOMIC DNA]</scope>
    <source>
        <strain evidence="1 2">NBRC 14495</strain>
    </source>
</reference>
<proteinExistence type="predicted"/>
<name>A0A8J3KHB4_9ACTN</name>
<dbReference type="AlphaFoldDB" id="A0A8J3KHB4"/>
<evidence type="ECO:0000313" key="1">
    <source>
        <dbReference type="EMBL" id="GIF96933.1"/>
    </source>
</evidence>
<comment type="caution">
    <text evidence="1">The sequence shown here is derived from an EMBL/GenBank/DDBJ whole genome shotgun (WGS) entry which is preliminary data.</text>
</comment>
<dbReference type="Proteomes" id="UP000659904">
    <property type="component" value="Unassembled WGS sequence"/>
</dbReference>
<dbReference type="EMBL" id="BONH01000007">
    <property type="protein sequence ID" value="GIF96933.1"/>
    <property type="molecule type" value="Genomic_DNA"/>
</dbReference>
<sequence>MCRPLRAIQGVRGMTQAQPCADEDAFAVSHRLLLVAQVMRDAHAALQSGLDAADGCWGGTGELATWSTEAHAPACATVLAGTEGVAALLSGLSRQADGIALAAAPGTVPSSPDALVPSA</sequence>
<evidence type="ECO:0000313" key="2">
    <source>
        <dbReference type="Proteomes" id="UP000659904"/>
    </source>
</evidence>
<accession>A0A8J3KHB4</accession>
<keyword evidence="2" id="KW-1185">Reference proteome</keyword>